<evidence type="ECO:0000313" key="1">
    <source>
        <dbReference type="EMBL" id="CAB4284914.1"/>
    </source>
</evidence>
<reference evidence="2 3" key="2">
    <citation type="submission" date="2020-05" db="EMBL/GenBank/DDBJ databases">
        <authorList>
            <person name="Campoy J."/>
            <person name="Schneeberger K."/>
            <person name="Spophaly S."/>
        </authorList>
    </citation>
    <scope>NUCLEOTIDE SEQUENCE [LARGE SCALE GENOMIC DNA]</scope>
    <source>
        <strain evidence="2">PruArmRojPasFocal</strain>
    </source>
</reference>
<organism evidence="2 4">
    <name type="scientific">Prunus armeniaca</name>
    <name type="common">Apricot</name>
    <name type="synonym">Armeniaca vulgaris</name>
    <dbReference type="NCBI Taxonomy" id="36596"/>
    <lineage>
        <taxon>Eukaryota</taxon>
        <taxon>Viridiplantae</taxon>
        <taxon>Streptophyta</taxon>
        <taxon>Embryophyta</taxon>
        <taxon>Tracheophyta</taxon>
        <taxon>Spermatophyta</taxon>
        <taxon>Magnoliopsida</taxon>
        <taxon>eudicotyledons</taxon>
        <taxon>Gunneridae</taxon>
        <taxon>Pentapetalae</taxon>
        <taxon>rosids</taxon>
        <taxon>fabids</taxon>
        <taxon>Rosales</taxon>
        <taxon>Rosaceae</taxon>
        <taxon>Amygdaloideae</taxon>
        <taxon>Amygdaleae</taxon>
        <taxon>Prunus</taxon>
    </lineage>
</organism>
<dbReference type="Proteomes" id="UP000507245">
    <property type="component" value="Unassembled WGS sequence"/>
</dbReference>
<protein>
    <submittedName>
        <fullName evidence="2">Uncharacterized protein</fullName>
    </submittedName>
</protein>
<accession>A0A6J5XSK3</accession>
<proteinExistence type="predicted"/>
<evidence type="ECO:0000313" key="2">
    <source>
        <dbReference type="EMBL" id="CAB4315333.1"/>
    </source>
</evidence>
<evidence type="ECO:0000313" key="4">
    <source>
        <dbReference type="Proteomes" id="UP000507245"/>
    </source>
</evidence>
<gene>
    <name evidence="1" type="ORF">CURHAP_LOCUS40571</name>
    <name evidence="2" type="ORF">ORAREDHAP_LOCUS39983</name>
</gene>
<keyword evidence="4" id="KW-1185">Reference proteome</keyword>
<dbReference type="Proteomes" id="UP000507222">
    <property type="component" value="Unassembled WGS sequence"/>
</dbReference>
<name>A0A6J5XSK3_PRUAR</name>
<evidence type="ECO:0000313" key="3">
    <source>
        <dbReference type="Proteomes" id="UP000507222"/>
    </source>
</evidence>
<dbReference type="EMBL" id="CAEKDK010000006">
    <property type="protein sequence ID" value="CAB4284914.1"/>
    <property type="molecule type" value="Genomic_DNA"/>
</dbReference>
<sequence>MCFKVDNSPLLIDEVVALFELPLFINDETEQTHSPFRFYAQMPNAARNLGGHTLSKHDVYEDG</sequence>
<dbReference type="EMBL" id="CAEKKB010000006">
    <property type="protein sequence ID" value="CAB4315333.1"/>
    <property type="molecule type" value="Genomic_DNA"/>
</dbReference>
<reference evidence="4" key="1">
    <citation type="journal article" date="2020" name="Genome Biol.">
        <title>Gamete binning: chromosome-level and haplotype-resolved genome assembly enabled by high-throughput single-cell sequencing of gamete genomes.</title>
        <authorList>
            <person name="Campoy J.A."/>
            <person name="Sun H."/>
            <person name="Goel M."/>
            <person name="Jiao W.-B."/>
            <person name="Folz-Donahue K."/>
            <person name="Wang N."/>
            <person name="Rubio M."/>
            <person name="Liu C."/>
            <person name="Kukat C."/>
            <person name="Ruiz D."/>
            <person name="Huettel B."/>
            <person name="Schneeberger K."/>
        </authorList>
    </citation>
    <scope>NUCLEOTIDE SEQUENCE [LARGE SCALE GENOMIC DNA]</scope>
    <source>
        <strain evidence="4">cv. Rojo Pasion</strain>
    </source>
</reference>
<dbReference type="AlphaFoldDB" id="A0A6J5XSK3"/>